<name>A0AAV0VXJ0_9HEMI</name>
<dbReference type="SMART" id="SM00355">
    <property type="entry name" value="ZnF_C2H2"/>
    <property type="match status" value="2"/>
</dbReference>
<keyword evidence="5" id="KW-1185">Reference proteome</keyword>
<evidence type="ECO:0000313" key="4">
    <source>
        <dbReference type="EMBL" id="CAI6346381.1"/>
    </source>
</evidence>
<gene>
    <name evidence="4" type="ORF">MEUPH1_LOCUS3296</name>
</gene>
<evidence type="ECO:0000259" key="3">
    <source>
        <dbReference type="PROSITE" id="PS50157"/>
    </source>
</evidence>
<dbReference type="PROSITE" id="PS50157">
    <property type="entry name" value="ZINC_FINGER_C2H2_2"/>
    <property type="match status" value="2"/>
</dbReference>
<feature type="domain" description="C2H2-type" evidence="3">
    <location>
        <begin position="29"/>
        <end position="57"/>
    </location>
</feature>
<dbReference type="Pfam" id="PF00096">
    <property type="entry name" value="zf-C2H2"/>
    <property type="match status" value="2"/>
</dbReference>
<keyword evidence="1" id="KW-0862">Zinc</keyword>
<dbReference type="AlphaFoldDB" id="A0AAV0VXJ0"/>
<dbReference type="GO" id="GO:0008270">
    <property type="term" value="F:zinc ion binding"/>
    <property type="evidence" value="ECO:0007669"/>
    <property type="project" value="UniProtKB-KW"/>
</dbReference>
<dbReference type="InterPro" id="IPR013087">
    <property type="entry name" value="Znf_C2H2_type"/>
</dbReference>
<reference evidence="4 5" key="1">
    <citation type="submission" date="2023-01" db="EMBL/GenBank/DDBJ databases">
        <authorList>
            <person name="Whitehead M."/>
        </authorList>
    </citation>
    <scope>NUCLEOTIDE SEQUENCE [LARGE SCALE GENOMIC DNA]</scope>
</reference>
<evidence type="ECO:0000256" key="2">
    <source>
        <dbReference type="SAM" id="MobiDB-lite"/>
    </source>
</evidence>
<organism evidence="4 5">
    <name type="scientific">Macrosiphum euphorbiae</name>
    <name type="common">potato aphid</name>
    <dbReference type="NCBI Taxonomy" id="13131"/>
    <lineage>
        <taxon>Eukaryota</taxon>
        <taxon>Metazoa</taxon>
        <taxon>Ecdysozoa</taxon>
        <taxon>Arthropoda</taxon>
        <taxon>Hexapoda</taxon>
        <taxon>Insecta</taxon>
        <taxon>Pterygota</taxon>
        <taxon>Neoptera</taxon>
        <taxon>Paraneoptera</taxon>
        <taxon>Hemiptera</taxon>
        <taxon>Sternorrhyncha</taxon>
        <taxon>Aphidomorpha</taxon>
        <taxon>Aphidoidea</taxon>
        <taxon>Aphididae</taxon>
        <taxon>Macrosiphini</taxon>
        <taxon>Macrosiphum</taxon>
    </lineage>
</organism>
<dbReference type="PROSITE" id="PS00028">
    <property type="entry name" value="ZINC_FINGER_C2H2_1"/>
    <property type="match status" value="2"/>
</dbReference>
<dbReference type="SUPFAM" id="SSF57667">
    <property type="entry name" value="beta-beta-alpha zinc fingers"/>
    <property type="match status" value="1"/>
</dbReference>
<sequence length="207" mass="22757">MFNCAMCEKVYVHKRDLNRHAKTHDGSVISCGICFKTFVQRNNLNIHVQKCHKIVKNTPEFHSAVRIGGAMGRTSVIKWAPSAATPHARPDVLTPTVISPRRGRVDIPTPQIQASSSSLSSRTPIIVSPPPAQTTTTWSNVTSPATTAPSRPDSPLPNEEGVACTENTPKNIKRKKSRMQRVNTPGFIEIESSLSRALWSSLLKINK</sequence>
<dbReference type="Proteomes" id="UP001160148">
    <property type="component" value="Unassembled WGS sequence"/>
</dbReference>
<keyword evidence="1" id="KW-0863">Zinc-finger</keyword>
<dbReference type="EMBL" id="CARXXK010000001">
    <property type="protein sequence ID" value="CAI6346381.1"/>
    <property type="molecule type" value="Genomic_DNA"/>
</dbReference>
<evidence type="ECO:0000256" key="1">
    <source>
        <dbReference type="PROSITE-ProRule" id="PRU00042"/>
    </source>
</evidence>
<evidence type="ECO:0000313" key="5">
    <source>
        <dbReference type="Proteomes" id="UP001160148"/>
    </source>
</evidence>
<protein>
    <recommendedName>
        <fullName evidence="3">C2H2-type domain-containing protein</fullName>
    </recommendedName>
</protein>
<feature type="region of interest" description="Disordered" evidence="2">
    <location>
        <begin position="111"/>
        <end position="164"/>
    </location>
</feature>
<proteinExistence type="predicted"/>
<dbReference type="Gene3D" id="3.30.160.60">
    <property type="entry name" value="Classic Zinc Finger"/>
    <property type="match status" value="1"/>
</dbReference>
<feature type="compositionally biased region" description="Polar residues" evidence="2">
    <location>
        <begin position="133"/>
        <end position="149"/>
    </location>
</feature>
<comment type="caution">
    <text evidence="4">The sequence shown here is derived from an EMBL/GenBank/DDBJ whole genome shotgun (WGS) entry which is preliminary data.</text>
</comment>
<feature type="domain" description="C2H2-type" evidence="3">
    <location>
        <begin position="2"/>
        <end position="29"/>
    </location>
</feature>
<keyword evidence="1" id="KW-0479">Metal-binding</keyword>
<accession>A0AAV0VXJ0</accession>
<dbReference type="InterPro" id="IPR036236">
    <property type="entry name" value="Znf_C2H2_sf"/>
</dbReference>